<accession>X1ASA9</accession>
<proteinExistence type="predicted"/>
<reference evidence="1" key="1">
    <citation type="journal article" date="2014" name="Front. Microbiol.">
        <title>High frequency of phylogenetically diverse reductive dehalogenase-homologous genes in deep subseafloor sedimentary metagenomes.</title>
        <authorList>
            <person name="Kawai M."/>
            <person name="Futagami T."/>
            <person name="Toyoda A."/>
            <person name="Takaki Y."/>
            <person name="Nishi S."/>
            <person name="Hori S."/>
            <person name="Arai W."/>
            <person name="Tsubouchi T."/>
            <person name="Morono Y."/>
            <person name="Uchiyama I."/>
            <person name="Ito T."/>
            <person name="Fujiyama A."/>
            <person name="Inagaki F."/>
            <person name="Takami H."/>
        </authorList>
    </citation>
    <scope>NUCLEOTIDE SEQUENCE</scope>
    <source>
        <strain evidence="1">Expedition CK06-06</strain>
    </source>
</reference>
<feature type="non-terminal residue" evidence="1">
    <location>
        <position position="1"/>
    </location>
</feature>
<comment type="caution">
    <text evidence="1">The sequence shown here is derived from an EMBL/GenBank/DDBJ whole genome shotgun (WGS) entry which is preliminary data.</text>
</comment>
<name>X1ASA9_9ZZZZ</name>
<dbReference type="EMBL" id="BART01015521">
    <property type="protein sequence ID" value="GAG85585.1"/>
    <property type="molecule type" value="Genomic_DNA"/>
</dbReference>
<evidence type="ECO:0000313" key="1">
    <source>
        <dbReference type="EMBL" id="GAG85585.1"/>
    </source>
</evidence>
<protein>
    <recommendedName>
        <fullName evidence="2">Macroglobulin domain-containing protein</fullName>
    </recommendedName>
</protein>
<organism evidence="1">
    <name type="scientific">marine sediment metagenome</name>
    <dbReference type="NCBI Taxonomy" id="412755"/>
    <lineage>
        <taxon>unclassified sequences</taxon>
        <taxon>metagenomes</taxon>
        <taxon>ecological metagenomes</taxon>
    </lineage>
</organism>
<dbReference type="AlphaFoldDB" id="X1ASA9"/>
<evidence type="ECO:0008006" key="2">
    <source>
        <dbReference type="Google" id="ProtNLM"/>
    </source>
</evidence>
<sequence length="82" mass="8715">ATEYHSPGENGTIYAHVLYPNGTPANSATLNLTLWDSDGGKELDNVAMVYVAGSNGLYRYNFTAPAVSGVYAVDVESTNPMI</sequence>
<gene>
    <name evidence="1" type="ORF">S01H4_30122</name>
</gene>